<evidence type="ECO:0000256" key="1">
    <source>
        <dbReference type="SAM" id="SignalP"/>
    </source>
</evidence>
<organism evidence="2 3">
    <name type="scientific">Compostibacter hankyongensis</name>
    <dbReference type="NCBI Taxonomy" id="1007089"/>
    <lineage>
        <taxon>Bacteria</taxon>
        <taxon>Pseudomonadati</taxon>
        <taxon>Bacteroidota</taxon>
        <taxon>Chitinophagia</taxon>
        <taxon>Chitinophagales</taxon>
        <taxon>Chitinophagaceae</taxon>
        <taxon>Compostibacter</taxon>
    </lineage>
</organism>
<keyword evidence="1" id="KW-0732">Signal</keyword>
<name>A0ABP8G6W3_9BACT</name>
<feature type="signal peptide" evidence="1">
    <location>
        <begin position="1"/>
        <end position="20"/>
    </location>
</feature>
<evidence type="ECO:0000313" key="2">
    <source>
        <dbReference type="EMBL" id="GAA4318245.1"/>
    </source>
</evidence>
<dbReference type="Proteomes" id="UP001501207">
    <property type="component" value="Unassembled WGS sequence"/>
</dbReference>
<protein>
    <submittedName>
        <fullName evidence="2">Uncharacterized protein</fullName>
    </submittedName>
</protein>
<proteinExistence type="predicted"/>
<gene>
    <name evidence="2" type="ORF">GCM10023143_30850</name>
</gene>
<dbReference type="EMBL" id="BAABFN010000021">
    <property type="protein sequence ID" value="GAA4318245.1"/>
    <property type="molecule type" value="Genomic_DNA"/>
</dbReference>
<feature type="chain" id="PRO_5045943807" evidence="1">
    <location>
        <begin position="21"/>
        <end position="149"/>
    </location>
</feature>
<accession>A0ABP8G6W3</accession>
<evidence type="ECO:0000313" key="3">
    <source>
        <dbReference type="Proteomes" id="UP001501207"/>
    </source>
</evidence>
<dbReference type="RefSeq" id="WP_344980985.1">
    <property type="nucleotide sequence ID" value="NZ_BAABFN010000021.1"/>
</dbReference>
<reference evidence="3" key="1">
    <citation type="journal article" date="2019" name="Int. J. Syst. Evol. Microbiol.">
        <title>The Global Catalogue of Microorganisms (GCM) 10K type strain sequencing project: providing services to taxonomists for standard genome sequencing and annotation.</title>
        <authorList>
            <consortium name="The Broad Institute Genomics Platform"/>
            <consortium name="The Broad Institute Genome Sequencing Center for Infectious Disease"/>
            <person name="Wu L."/>
            <person name="Ma J."/>
        </authorList>
    </citation>
    <scope>NUCLEOTIDE SEQUENCE [LARGE SCALE GENOMIC DNA]</scope>
    <source>
        <strain evidence="3">JCM 17664</strain>
    </source>
</reference>
<comment type="caution">
    <text evidence="2">The sequence shown here is derived from an EMBL/GenBank/DDBJ whole genome shotgun (WGS) entry which is preliminary data.</text>
</comment>
<keyword evidence="3" id="KW-1185">Reference proteome</keyword>
<sequence>MKKRWLLFLLFAGGNSVGLAQQLPALGDQYTEHMQLRDTAMGLMGFGDTYYPAKTISIHNVLFWIGIGKETGKVRYIWTKDPAFTLQGQKVIQRKLSEFKNKGEVKLYGGFSHYLPLDSGWYAAFRFDEINDSSKVLAVFKFDFQGYRY</sequence>